<proteinExistence type="inferred from homology"/>
<dbReference type="EMBL" id="JANQDX010000011">
    <property type="protein sequence ID" value="KAL0916852.1"/>
    <property type="molecule type" value="Genomic_DNA"/>
</dbReference>
<evidence type="ECO:0000256" key="12">
    <source>
        <dbReference type="ARBA" id="ARBA00023288"/>
    </source>
</evidence>
<comment type="cofactor">
    <cofactor evidence="1">
        <name>pyrroloquinoline quinone</name>
        <dbReference type="ChEBI" id="CHEBI:58442"/>
    </cofactor>
</comment>
<keyword evidence="11" id="KW-0325">Glycoprotein</keyword>
<dbReference type="Gene3D" id="2.120.10.30">
    <property type="entry name" value="TolB, C-terminal domain"/>
    <property type="match status" value="1"/>
</dbReference>
<evidence type="ECO:0000256" key="8">
    <source>
        <dbReference type="ARBA" id="ARBA00022891"/>
    </source>
</evidence>
<keyword evidence="8" id="KW-0634">PQQ</keyword>
<dbReference type="InterPro" id="IPR003406">
    <property type="entry name" value="Glyco_trans_14"/>
</dbReference>
<keyword evidence="10" id="KW-0472">Membrane</keyword>
<evidence type="ECO:0000256" key="3">
    <source>
        <dbReference type="ARBA" id="ARBA00004606"/>
    </source>
</evidence>
<evidence type="ECO:0000256" key="7">
    <source>
        <dbReference type="ARBA" id="ARBA00022729"/>
    </source>
</evidence>
<comment type="subcellular location">
    <subcellularLocation>
        <location evidence="2">Cell membrane</location>
        <topology evidence="2">Lipid-anchor</topology>
    </subcellularLocation>
    <subcellularLocation>
        <location evidence="3">Membrane</location>
        <topology evidence="3">Single-pass type II membrane protein</topology>
    </subcellularLocation>
</comment>
<evidence type="ECO:0000256" key="13">
    <source>
        <dbReference type="ARBA" id="ARBA00061483"/>
    </source>
</evidence>
<accession>A0ABD0V2Q3</accession>
<dbReference type="PANTHER" id="PTHR19328:SF13">
    <property type="entry name" value="HIPL1 PROTEIN"/>
    <property type="match status" value="1"/>
</dbReference>
<dbReference type="GO" id="GO:0016491">
    <property type="term" value="F:oxidoreductase activity"/>
    <property type="evidence" value="ECO:0007669"/>
    <property type="project" value="UniProtKB-KW"/>
</dbReference>
<keyword evidence="4" id="KW-1003">Cell membrane</keyword>
<keyword evidence="12" id="KW-0449">Lipoprotein</keyword>
<dbReference type="Proteomes" id="UP001552299">
    <property type="component" value="Unassembled WGS sequence"/>
</dbReference>
<evidence type="ECO:0000256" key="11">
    <source>
        <dbReference type="ARBA" id="ARBA00023180"/>
    </source>
</evidence>
<comment type="caution">
    <text evidence="15">The sequence shown here is derived from an EMBL/GenBank/DDBJ whole genome shotgun (WGS) entry which is preliminary data.</text>
</comment>
<keyword evidence="5" id="KW-0328">Glycosyltransferase</keyword>
<reference evidence="15 16" key="1">
    <citation type="journal article" date="2024" name="Plant Biotechnol. J.">
        <title>Dendrobium thyrsiflorum genome and its molecular insights into genes involved in important horticultural traits.</title>
        <authorList>
            <person name="Chen B."/>
            <person name="Wang J.Y."/>
            <person name="Zheng P.J."/>
            <person name="Li K.L."/>
            <person name="Liang Y.M."/>
            <person name="Chen X.F."/>
            <person name="Zhang C."/>
            <person name="Zhao X."/>
            <person name="He X."/>
            <person name="Zhang G.Q."/>
            <person name="Liu Z.J."/>
            <person name="Xu Q."/>
        </authorList>
    </citation>
    <scope>NUCLEOTIDE SEQUENCE [LARGE SCALE GENOMIC DNA]</scope>
    <source>
        <strain evidence="15">GZMU011</strain>
    </source>
</reference>
<evidence type="ECO:0000259" key="14">
    <source>
        <dbReference type="Pfam" id="PF07995"/>
    </source>
</evidence>
<evidence type="ECO:0000256" key="6">
    <source>
        <dbReference type="ARBA" id="ARBA00022679"/>
    </source>
</evidence>
<dbReference type="InterPro" id="IPR011042">
    <property type="entry name" value="6-blade_b-propeller_TolB-like"/>
</dbReference>
<evidence type="ECO:0000313" key="16">
    <source>
        <dbReference type="Proteomes" id="UP001552299"/>
    </source>
</evidence>
<name>A0ABD0V2Q3_DENTH</name>
<feature type="domain" description="Glucose/Sorbosone dehydrogenase" evidence="14">
    <location>
        <begin position="267"/>
        <end position="574"/>
    </location>
</feature>
<evidence type="ECO:0000256" key="9">
    <source>
        <dbReference type="ARBA" id="ARBA00023002"/>
    </source>
</evidence>
<evidence type="ECO:0000256" key="1">
    <source>
        <dbReference type="ARBA" id="ARBA00001931"/>
    </source>
</evidence>
<dbReference type="GO" id="GO:0016757">
    <property type="term" value="F:glycosyltransferase activity"/>
    <property type="evidence" value="ECO:0007669"/>
    <property type="project" value="UniProtKB-KW"/>
</dbReference>
<dbReference type="Pfam" id="PF07995">
    <property type="entry name" value="GSDH"/>
    <property type="match status" value="1"/>
</dbReference>
<sequence length="1143" mass="126713">MGMIAQLMGSLLHKSLLLLLPFVSSTQLFFLPFVHKFQWVSSGAPIRLNTPLAFCSYNGSSCCNSTDDAELQKQFNSMNISDTACGSVVKLLLCTKCDPYSSDLFRVETKARKVPVLCNNAKSNEASMDFCNKVWNTCKNEKIQNSLFSAAASASASEPISSSKLTDYWKSSTEFCKALGGSADTESICFNGTSISFKNTVDLSPPQGICVEKIGNGSYLSMEPHPDGSNRVFLSDQAGLIWLASVPTQDSGGTLDLNESNIFLDLTDMVHADTEFGVMGLAFHPNFTKNGRFFVSFNCDKVQVASCSGRCSCNSEVGCDPSKLDLVDGAQLCRYQSVVSEFTANSSSSTPSEATSAIPSEVRRIFTMGLPYTGHHGGQILFGPEDGYLYFMMGDGGNKGDPFNFAQNKKSVLGKIMRLDVNKIPSSSEINDLGLWGNYSIPKDNPSSTDDSELLPEIWALGLRNPWRCSFDSKRPSYFFCADVGEDTYEEINLISKGGNYGWRIYEGPHIFHPSWTPGGNTSINSINQIFPVMGYNHSSVNNKVGSASITGGYVYRSNTDPCLNGRFVYGDLYGEAMWAGIENPKLSGIYNSTKLPFACAKDTPIACETIEGSSLPSLGIVYSFAEDNDGEIYILASKGVFRIVRPSRCNYSCASESHKDIASPPLSTSSSTAKFTIFHLKLMLFLKLRFRVREERRSISRKMKFSSSFLLRPPALDRRWILPIAIGSSFSLLLLFFTTLSSPVNASALLPFSFIFSLLSSSRVSSSFFTPSFVESKLQYLSSSSSSSSLPLPPRLAYLISGSAGDGSMIKRTLQALYHPSNRYIVHLEAAASPEERNNLRDFVAGHPVFKEVGNVRMIAKANLVTYRGPTMVANTLHAAALLLREGGEWDWFINLSASDYPLVTQDDLLHTFSYLPRNLNFLDHTSNIGWKEFQRAKPIIIDPGLYMSEKQDVFWIPQRRSVPTAFKLFTGSAWMALSRSFIDYCIWGYDNLPRTVLMYYANFLSSPEGYFHTVLCNAKEFTNTTVNHDLHFISWDNPPKQHPHYLNLRDMEVMANSNAPFARKFRRDDPVLDKIDAELLFRRPERLVPGGWCVGSKDNESDPCLVVGNGSVLRPGPGAVRLQKLMARLLSKENFRSRQCK</sequence>
<evidence type="ECO:0000256" key="5">
    <source>
        <dbReference type="ARBA" id="ARBA00022676"/>
    </source>
</evidence>
<gene>
    <name evidence="15" type="ORF">M5K25_014396</name>
</gene>
<dbReference type="FunFam" id="2.120.10.30:FF:000067">
    <property type="entry name" value="HHIP-like 1"/>
    <property type="match status" value="1"/>
</dbReference>
<evidence type="ECO:0000313" key="15">
    <source>
        <dbReference type="EMBL" id="KAL0916852.1"/>
    </source>
</evidence>
<keyword evidence="6" id="KW-0808">Transferase</keyword>
<comment type="similarity">
    <text evidence="13">Belongs to the PQQ oxidoreductase GdhB family.</text>
</comment>
<dbReference type="InterPro" id="IPR012938">
    <property type="entry name" value="Glc/Sorbosone_DH"/>
</dbReference>
<evidence type="ECO:0000256" key="10">
    <source>
        <dbReference type="ARBA" id="ARBA00023136"/>
    </source>
</evidence>
<dbReference type="AlphaFoldDB" id="A0ABD0V2Q3"/>
<dbReference type="GO" id="GO:0005886">
    <property type="term" value="C:plasma membrane"/>
    <property type="evidence" value="ECO:0007669"/>
    <property type="project" value="UniProtKB-SubCell"/>
</dbReference>
<organism evidence="15 16">
    <name type="scientific">Dendrobium thyrsiflorum</name>
    <name type="common">Pinecone-like raceme dendrobium</name>
    <name type="synonym">Orchid</name>
    <dbReference type="NCBI Taxonomy" id="117978"/>
    <lineage>
        <taxon>Eukaryota</taxon>
        <taxon>Viridiplantae</taxon>
        <taxon>Streptophyta</taxon>
        <taxon>Embryophyta</taxon>
        <taxon>Tracheophyta</taxon>
        <taxon>Spermatophyta</taxon>
        <taxon>Magnoliopsida</taxon>
        <taxon>Liliopsida</taxon>
        <taxon>Asparagales</taxon>
        <taxon>Orchidaceae</taxon>
        <taxon>Epidendroideae</taxon>
        <taxon>Malaxideae</taxon>
        <taxon>Dendrobiinae</taxon>
        <taxon>Dendrobium</taxon>
    </lineage>
</organism>
<protein>
    <recommendedName>
        <fullName evidence="14">Glucose/Sorbosone dehydrogenase domain-containing protein</fullName>
    </recommendedName>
</protein>
<keyword evidence="9" id="KW-0560">Oxidoreductase</keyword>
<dbReference type="InterPro" id="IPR011041">
    <property type="entry name" value="Quinoprot_gluc/sorb_DH_b-prop"/>
</dbReference>
<dbReference type="Pfam" id="PF02485">
    <property type="entry name" value="Branch"/>
    <property type="match status" value="1"/>
</dbReference>
<keyword evidence="16" id="KW-1185">Reference proteome</keyword>
<evidence type="ECO:0000256" key="4">
    <source>
        <dbReference type="ARBA" id="ARBA00022475"/>
    </source>
</evidence>
<dbReference type="PANTHER" id="PTHR19328">
    <property type="entry name" value="HEDGEHOG-INTERACTING PROTEIN"/>
    <property type="match status" value="1"/>
</dbReference>
<keyword evidence="7" id="KW-0732">Signal</keyword>
<dbReference type="SUPFAM" id="SSF50952">
    <property type="entry name" value="Soluble quinoprotein glucose dehydrogenase"/>
    <property type="match status" value="1"/>
</dbReference>
<evidence type="ECO:0000256" key="2">
    <source>
        <dbReference type="ARBA" id="ARBA00004193"/>
    </source>
</evidence>